<dbReference type="Gene3D" id="3.60.15.10">
    <property type="entry name" value="Ribonuclease Z/Hydroxyacylglutathione hydrolase-like"/>
    <property type="match status" value="1"/>
</dbReference>
<dbReference type="Proteomes" id="UP000664144">
    <property type="component" value="Unassembled WGS sequence"/>
</dbReference>
<organism evidence="1 2">
    <name type="scientific">Hymenobacter telluris</name>
    <dbReference type="NCBI Taxonomy" id="2816474"/>
    <lineage>
        <taxon>Bacteria</taxon>
        <taxon>Pseudomonadati</taxon>
        <taxon>Bacteroidota</taxon>
        <taxon>Cytophagia</taxon>
        <taxon>Cytophagales</taxon>
        <taxon>Hymenobacteraceae</taxon>
        <taxon>Hymenobacter</taxon>
    </lineage>
</organism>
<dbReference type="EMBL" id="JAFLQZ010000024">
    <property type="protein sequence ID" value="MBO0360834.1"/>
    <property type="molecule type" value="Genomic_DNA"/>
</dbReference>
<comment type="caution">
    <text evidence="1">The sequence shown here is derived from an EMBL/GenBank/DDBJ whole genome shotgun (WGS) entry which is preliminary data.</text>
</comment>
<accession>A0A939JBE2</accession>
<dbReference type="SUPFAM" id="SSF56281">
    <property type="entry name" value="Metallo-hydrolase/oxidoreductase"/>
    <property type="match status" value="1"/>
</dbReference>
<dbReference type="AlphaFoldDB" id="A0A939JBE2"/>
<name>A0A939JBE2_9BACT</name>
<dbReference type="InterPro" id="IPR036866">
    <property type="entry name" value="RibonucZ/Hydroxyglut_hydro"/>
</dbReference>
<dbReference type="RefSeq" id="WP_206986743.1">
    <property type="nucleotide sequence ID" value="NZ_JAFLQZ010000024.1"/>
</dbReference>
<keyword evidence="2" id="KW-1185">Reference proteome</keyword>
<reference evidence="1" key="1">
    <citation type="submission" date="2021-03" db="EMBL/GenBank/DDBJ databases">
        <authorList>
            <person name="Kim M.K."/>
        </authorList>
    </citation>
    <scope>NUCLEOTIDE SEQUENCE</scope>
    <source>
        <strain evidence="1">BT186</strain>
    </source>
</reference>
<proteinExistence type="predicted"/>
<sequence>MATATIKYYPVCNGDCSLLTLTDNTTIMVDCNIRESSKGDSDETQFDVKADLLQSIQRRESKPFVDVFVLTHGDKDHCLGYTKNFYQGDPLKYDKTNLEAQEIIMDEIWFSPMIQEIHSNDEEDNVQQEVMRRVALHLKGDPNSNKPGNRILIIGYDGNDSFQKLNHLRKIPGNIITSFNQKEQTLFSVFLHAPFKEQLYDEEKTKNSASIVFQARFKQSPADTNFSCLAMFGGDADHYSWCIIQTKTEQSNNHINQQALNWDLFLAPHHCSWTYFNDCPQKDNPTPKDSSLAILDYKRLNAKVIASSKAILDNDDNPPHHQAKKQYVNKVGSVKFLNTETHIVKKKTPQPIVFEVTAQGPVPPKITEGSAIGAGAAGLGAINKVSGYGAR</sequence>
<protein>
    <submittedName>
        <fullName evidence="1">Cobyric acid synthase CobQ</fullName>
    </submittedName>
</protein>
<evidence type="ECO:0000313" key="1">
    <source>
        <dbReference type="EMBL" id="MBO0360834.1"/>
    </source>
</evidence>
<gene>
    <name evidence="1" type="ORF">J0X19_22940</name>
</gene>
<evidence type="ECO:0000313" key="2">
    <source>
        <dbReference type="Proteomes" id="UP000664144"/>
    </source>
</evidence>